<feature type="domain" description="HTH merR-type" evidence="2">
    <location>
        <begin position="1"/>
        <end position="69"/>
    </location>
</feature>
<dbReference type="RefSeq" id="WP_253863852.1">
    <property type="nucleotide sequence ID" value="NZ_BAAALN010000005.1"/>
</dbReference>
<keyword evidence="4" id="KW-1185">Reference proteome</keyword>
<dbReference type="InterPro" id="IPR000551">
    <property type="entry name" value="MerR-type_HTH_dom"/>
</dbReference>
<organism evidence="3 4">
    <name type="scientific">Prauserella halophila</name>
    <dbReference type="NCBI Taxonomy" id="185641"/>
    <lineage>
        <taxon>Bacteria</taxon>
        <taxon>Bacillati</taxon>
        <taxon>Actinomycetota</taxon>
        <taxon>Actinomycetes</taxon>
        <taxon>Pseudonocardiales</taxon>
        <taxon>Pseudonocardiaceae</taxon>
        <taxon>Prauserella</taxon>
    </lineage>
</organism>
<dbReference type="PROSITE" id="PS50937">
    <property type="entry name" value="HTH_MERR_2"/>
    <property type="match status" value="1"/>
</dbReference>
<reference evidence="3 4" key="1">
    <citation type="journal article" date="2019" name="Int. J. Syst. Evol. Microbiol.">
        <title>The Global Catalogue of Microorganisms (GCM) 10K type strain sequencing project: providing services to taxonomists for standard genome sequencing and annotation.</title>
        <authorList>
            <consortium name="The Broad Institute Genomics Platform"/>
            <consortium name="The Broad Institute Genome Sequencing Center for Infectious Disease"/>
            <person name="Wu L."/>
            <person name="Ma J."/>
        </authorList>
    </citation>
    <scope>NUCLEOTIDE SEQUENCE [LARGE SCALE GENOMIC DNA]</scope>
    <source>
        <strain evidence="3 4">JCM 13023</strain>
    </source>
</reference>
<proteinExistence type="predicted"/>
<dbReference type="SUPFAM" id="SSF46955">
    <property type="entry name" value="Putative DNA-binding domain"/>
    <property type="match status" value="1"/>
</dbReference>
<dbReference type="PANTHER" id="PTHR30204:SF93">
    <property type="entry name" value="HTH MERR-TYPE DOMAIN-CONTAINING PROTEIN"/>
    <property type="match status" value="1"/>
</dbReference>
<evidence type="ECO:0000313" key="3">
    <source>
        <dbReference type="EMBL" id="GAA1231785.1"/>
    </source>
</evidence>
<dbReference type="InterPro" id="IPR047057">
    <property type="entry name" value="MerR_fam"/>
</dbReference>
<dbReference type="EMBL" id="BAAALN010000005">
    <property type="protein sequence ID" value="GAA1231785.1"/>
    <property type="molecule type" value="Genomic_DNA"/>
</dbReference>
<keyword evidence="1" id="KW-0238">DNA-binding</keyword>
<dbReference type="Pfam" id="PF00376">
    <property type="entry name" value="MerR"/>
    <property type="match status" value="1"/>
</dbReference>
<evidence type="ECO:0000259" key="2">
    <source>
        <dbReference type="PROSITE" id="PS50937"/>
    </source>
</evidence>
<dbReference type="PRINTS" id="PR00040">
    <property type="entry name" value="HTHMERR"/>
</dbReference>
<comment type="caution">
    <text evidence="3">The sequence shown here is derived from an EMBL/GenBank/DDBJ whole genome shotgun (WGS) entry which is preliminary data.</text>
</comment>
<dbReference type="CDD" id="cd00592">
    <property type="entry name" value="HTH_MerR-like"/>
    <property type="match status" value="1"/>
</dbReference>
<gene>
    <name evidence="3" type="ORF">GCM10009676_13550</name>
</gene>
<dbReference type="Proteomes" id="UP001500653">
    <property type="component" value="Unassembled WGS sequence"/>
</dbReference>
<evidence type="ECO:0000313" key="4">
    <source>
        <dbReference type="Proteomes" id="UP001500653"/>
    </source>
</evidence>
<dbReference type="InterPro" id="IPR009061">
    <property type="entry name" value="DNA-bd_dom_put_sf"/>
</dbReference>
<sequence length="256" mass="28340">MLSSELADLAGVTVRTLRHYHQIGLLPEPPRSDGDYRQYGIGDLVRVLRITRLTALGIPLSELPAVLDDPTAAGELLNELDRQAAAEIERLSARRASIDVLRRTGALPDLPPELSTWQSAPDPDAPKDMLQYEHEQLILLGHLLDDDGRAGLAALLNASEDSRTTSASLTARFYALDADAPDHEVETLVDDWIAHLRPLLAHTDGLSSLSPRAPALLDQLNEHRLRPVQHRVLRTLQWRLTHSGDTSPVRSRTTRE</sequence>
<name>A0ABN1W3Z4_9PSEU</name>
<dbReference type="SMART" id="SM00422">
    <property type="entry name" value="HTH_MERR"/>
    <property type="match status" value="1"/>
</dbReference>
<evidence type="ECO:0000256" key="1">
    <source>
        <dbReference type="ARBA" id="ARBA00023125"/>
    </source>
</evidence>
<dbReference type="PANTHER" id="PTHR30204">
    <property type="entry name" value="REDOX-CYCLING DRUG-SENSING TRANSCRIPTIONAL ACTIVATOR SOXR"/>
    <property type="match status" value="1"/>
</dbReference>
<accession>A0ABN1W3Z4</accession>
<protein>
    <submittedName>
        <fullName evidence="3">MerR family transcriptional regulator</fullName>
    </submittedName>
</protein>
<dbReference type="Gene3D" id="1.10.1660.10">
    <property type="match status" value="1"/>
</dbReference>